<evidence type="ECO:0000256" key="1">
    <source>
        <dbReference type="SAM" id="MobiDB-lite"/>
    </source>
</evidence>
<dbReference type="AlphaFoldDB" id="A0A163L0W1"/>
<organism evidence="2 3">
    <name type="scientific">Didymella rabiei</name>
    <name type="common">Chickpea ascochyta blight fungus</name>
    <name type="synonym">Mycosphaerella rabiei</name>
    <dbReference type="NCBI Taxonomy" id="5454"/>
    <lineage>
        <taxon>Eukaryota</taxon>
        <taxon>Fungi</taxon>
        <taxon>Dikarya</taxon>
        <taxon>Ascomycota</taxon>
        <taxon>Pezizomycotina</taxon>
        <taxon>Dothideomycetes</taxon>
        <taxon>Pleosporomycetidae</taxon>
        <taxon>Pleosporales</taxon>
        <taxon>Pleosporineae</taxon>
        <taxon>Didymellaceae</taxon>
        <taxon>Ascochyta</taxon>
    </lineage>
</organism>
<feature type="compositionally biased region" description="Polar residues" evidence="1">
    <location>
        <begin position="437"/>
        <end position="458"/>
    </location>
</feature>
<dbReference type="Proteomes" id="UP000076837">
    <property type="component" value="Unassembled WGS sequence"/>
</dbReference>
<evidence type="ECO:0000313" key="3">
    <source>
        <dbReference type="Proteomes" id="UP000076837"/>
    </source>
</evidence>
<comment type="caution">
    <text evidence="2">The sequence shown here is derived from an EMBL/GenBank/DDBJ whole genome shotgun (WGS) entry which is preliminary data.</text>
</comment>
<sequence length="740" mass="82754">MDPGLGLVVNSMVPNENEPPRPPPKPPLQLPKGFLEKSHVRHALKYMPDDEQRERTLEVALAWKKKFAARKWKTVVAAIEAASKEDCVRSLHHDANMHEPHTILQPTGRPRAMTTASAPAVPRIASPPTSGHSELTSLQTETASLPLRRSLAPSTPRTYRWDLMPTGPVTPLSPTPMGNAFSGGGFWENSAPHTEQHKTPTSTAVVKYVPVSQVVLADTDAREVYVRIKCEIEALARKYCLARYHMHSSLDENDFVPVNMIISRDRKAAADVTLHCRLLKLKKAIVKDLPEKLQSHAMREAALQRQLSIKDEAELYEQNNWMNDEIFATIPKNLGSKHYKAPAHLAVSILDEQREVIRMLRKQRRTDLELPDIAIEAAWAAQISPLKLHGAKAAGSSSGSDDDDGYSYGNFLRSIKSEMSTSSSSGALASMVEELSNSDLISPRSRANTQQTVSSTRSYDFRFPQRSSTSSTKENHSTTRSSGASVSDSSHKHVHSLHQRTDLRVSTEIIDEVPSAELSPEDREFRHRGPNLVDLDHWAEELKRMEAMRADRQNNLALHRRSQDRSTHEGTPEKRMSVDGINTRISPTRHFHSRFSSSSSISTNTSKPLPRSTLTSLSPSRTQSAPKLTMLSHPHHQCNKSGASTSTHRHHTSKASIDDSRRRYQHVRSTSSVHILAKSSSKDDEDAWMRELKNMESREHVRQSCERRRTSQLPKGEGGWRGCYGEEEEEVTDNLAGGKA</sequence>
<protein>
    <submittedName>
        <fullName evidence="2">Uncharacterized protein</fullName>
    </submittedName>
</protein>
<feature type="region of interest" description="Disordered" evidence="1">
    <location>
        <begin position="554"/>
        <end position="663"/>
    </location>
</feature>
<feature type="region of interest" description="Disordered" evidence="1">
    <location>
        <begin position="696"/>
        <end position="724"/>
    </location>
</feature>
<name>A0A163L0W1_DIDRA</name>
<feature type="compositionally biased region" description="Basic and acidic residues" evidence="1">
    <location>
        <begin position="561"/>
        <end position="577"/>
    </location>
</feature>
<gene>
    <name evidence="2" type="ORF">ST47_g1454</name>
</gene>
<feature type="region of interest" description="Disordered" evidence="1">
    <location>
        <begin position="437"/>
        <end position="506"/>
    </location>
</feature>
<dbReference type="OrthoDB" id="3800557at2759"/>
<accession>A0A163L0W1</accession>
<dbReference type="EMBL" id="JYNV01000066">
    <property type="protein sequence ID" value="KZM27411.1"/>
    <property type="molecule type" value="Genomic_DNA"/>
</dbReference>
<keyword evidence="3" id="KW-1185">Reference proteome</keyword>
<feature type="compositionally biased region" description="Polar residues" evidence="1">
    <location>
        <begin position="465"/>
        <end position="484"/>
    </location>
</feature>
<feature type="compositionally biased region" description="Basic and acidic residues" evidence="1">
    <location>
        <begin position="696"/>
        <end position="709"/>
    </location>
</feature>
<feature type="compositionally biased region" description="Low complexity" evidence="1">
    <location>
        <begin position="594"/>
        <end position="622"/>
    </location>
</feature>
<evidence type="ECO:0000313" key="2">
    <source>
        <dbReference type="EMBL" id="KZM27411.1"/>
    </source>
</evidence>
<reference evidence="2 3" key="1">
    <citation type="journal article" date="2016" name="Sci. Rep.">
        <title>Draft genome sequencing and secretome analysis of fungal phytopathogen Ascochyta rabiei provides insight into the necrotrophic effector repertoire.</title>
        <authorList>
            <person name="Verma S."/>
            <person name="Gazara R.K."/>
            <person name="Nizam S."/>
            <person name="Parween S."/>
            <person name="Chattopadhyay D."/>
            <person name="Verma P.K."/>
        </authorList>
    </citation>
    <scope>NUCLEOTIDE SEQUENCE [LARGE SCALE GENOMIC DNA]</scope>
    <source>
        <strain evidence="2 3">ArDII</strain>
    </source>
</reference>
<feature type="region of interest" description="Disordered" evidence="1">
    <location>
        <begin position="1"/>
        <end position="28"/>
    </location>
</feature>
<proteinExistence type="predicted"/>